<keyword evidence="5 9" id="KW-0732">Signal</keyword>
<evidence type="ECO:0000256" key="5">
    <source>
        <dbReference type="ARBA" id="ARBA00022729"/>
    </source>
</evidence>
<comment type="subcellular location">
    <subcellularLocation>
        <location evidence="1">Cell outer membrane</location>
        <topology evidence="1">Multi-pass membrane protein</topology>
    </subcellularLocation>
</comment>
<evidence type="ECO:0000313" key="13">
    <source>
        <dbReference type="Proteomes" id="UP001200642"/>
    </source>
</evidence>
<dbReference type="Pfam" id="PF14905">
    <property type="entry name" value="OMP_b-brl_3"/>
    <property type="match status" value="1"/>
</dbReference>
<dbReference type="Pfam" id="PF13620">
    <property type="entry name" value="CarboxypepD_reg"/>
    <property type="match status" value="1"/>
</dbReference>
<name>A0AAE3EVS6_9FLAO</name>
<accession>A0AAE3EVS6</accession>
<organism evidence="12 13">
    <name type="scientific">Cerina litoralis</name>
    <dbReference type="NCBI Taxonomy" id="2874477"/>
    <lineage>
        <taxon>Bacteria</taxon>
        <taxon>Pseudomonadati</taxon>
        <taxon>Bacteroidota</taxon>
        <taxon>Flavobacteriia</taxon>
        <taxon>Flavobacteriales</taxon>
        <taxon>Flavobacteriaceae</taxon>
        <taxon>Cerina</taxon>
    </lineage>
</organism>
<dbReference type="PANTHER" id="PTHR30069">
    <property type="entry name" value="TONB-DEPENDENT OUTER MEMBRANE RECEPTOR"/>
    <property type="match status" value="1"/>
</dbReference>
<dbReference type="GO" id="GO:0044718">
    <property type="term" value="P:siderophore transmembrane transport"/>
    <property type="evidence" value="ECO:0007669"/>
    <property type="project" value="TreeGrafter"/>
</dbReference>
<protein>
    <submittedName>
        <fullName evidence="12">TonB-dependent receptor</fullName>
    </submittedName>
</protein>
<comment type="caution">
    <text evidence="12">The sequence shown here is derived from an EMBL/GenBank/DDBJ whole genome shotgun (WGS) entry which is preliminary data.</text>
</comment>
<evidence type="ECO:0000256" key="7">
    <source>
        <dbReference type="ARBA" id="ARBA00023237"/>
    </source>
</evidence>
<dbReference type="Pfam" id="PF07715">
    <property type="entry name" value="Plug"/>
    <property type="match status" value="1"/>
</dbReference>
<evidence type="ECO:0000313" key="12">
    <source>
        <dbReference type="EMBL" id="MCG2461888.1"/>
    </source>
</evidence>
<dbReference type="InterPro" id="IPR039426">
    <property type="entry name" value="TonB-dep_rcpt-like"/>
</dbReference>
<evidence type="ECO:0000259" key="10">
    <source>
        <dbReference type="Pfam" id="PF07715"/>
    </source>
</evidence>
<keyword evidence="12" id="KW-0675">Receptor</keyword>
<evidence type="ECO:0000256" key="8">
    <source>
        <dbReference type="SAM" id="MobiDB-lite"/>
    </source>
</evidence>
<dbReference type="Gene3D" id="2.170.130.10">
    <property type="entry name" value="TonB-dependent receptor, plug domain"/>
    <property type="match status" value="1"/>
</dbReference>
<dbReference type="EMBL" id="JAIRBC010000021">
    <property type="protein sequence ID" value="MCG2461888.1"/>
    <property type="molecule type" value="Genomic_DNA"/>
</dbReference>
<evidence type="ECO:0000256" key="4">
    <source>
        <dbReference type="ARBA" id="ARBA00022692"/>
    </source>
</evidence>
<dbReference type="SUPFAM" id="SSF56935">
    <property type="entry name" value="Porins"/>
    <property type="match status" value="1"/>
</dbReference>
<dbReference type="PANTHER" id="PTHR30069:SF29">
    <property type="entry name" value="HEMOGLOBIN AND HEMOGLOBIN-HAPTOGLOBIN-BINDING PROTEIN 1-RELATED"/>
    <property type="match status" value="1"/>
</dbReference>
<dbReference type="Gene3D" id="2.40.170.20">
    <property type="entry name" value="TonB-dependent receptor, beta-barrel domain"/>
    <property type="match status" value="1"/>
</dbReference>
<gene>
    <name evidence="12" type="ORF">K8352_14100</name>
</gene>
<keyword evidence="13" id="KW-1185">Reference proteome</keyword>
<dbReference type="GO" id="GO:0015344">
    <property type="term" value="F:siderophore uptake transmembrane transporter activity"/>
    <property type="evidence" value="ECO:0007669"/>
    <property type="project" value="TreeGrafter"/>
</dbReference>
<dbReference type="SUPFAM" id="SSF49464">
    <property type="entry name" value="Carboxypeptidase regulatory domain-like"/>
    <property type="match status" value="1"/>
</dbReference>
<dbReference type="GO" id="GO:0009279">
    <property type="term" value="C:cell outer membrane"/>
    <property type="evidence" value="ECO:0007669"/>
    <property type="project" value="UniProtKB-SubCell"/>
</dbReference>
<evidence type="ECO:0000256" key="9">
    <source>
        <dbReference type="SAM" id="SignalP"/>
    </source>
</evidence>
<feature type="chain" id="PRO_5042184658" evidence="9">
    <location>
        <begin position="19"/>
        <end position="839"/>
    </location>
</feature>
<proteinExistence type="predicted"/>
<reference evidence="12" key="1">
    <citation type="submission" date="2023-02" db="EMBL/GenBank/DDBJ databases">
        <title>Genome of Flavobacteriaceae gen. nov. sp. strain F89.</title>
        <authorList>
            <person name="Wang Y."/>
        </authorList>
    </citation>
    <scope>NUCLEOTIDE SEQUENCE</scope>
    <source>
        <strain evidence="12">F89</strain>
    </source>
</reference>
<keyword evidence="7" id="KW-0998">Cell outer membrane</keyword>
<evidence type="ECO:0000256" key="2">
    <source>
        <dbReference type="ARBA" id="ARBA00022448"/>
    </source>
</evidence>
<keyword evidence="3" id="KW-1134">Transmembrane beta strand</keyword>
<dbReference type="InterPro" id="IPR037066">
    <property type="entry name" value="Plug_dom_sf"/>
</dbReference>
<dbReference type="Gene3D" id="2.60.40.1120">
    <property type="entry name" value="Carboxypeptidase-like, regulatory domain"/>
    <property type="match status" value="1"/>
</dbReference>
<evidence type="ECO:0000256" key="6">
    <source>
        <dbReference type="ARBA" id="ARBA00023136"/>
    </source>
</evidence>
<dbReference type="RefSeq" id="WP_317903030.1">
    <property type="nucleotide sequence ID" value="NZ_JAIRBC010000021.1"/>
</dbReference>
<dbReference type="InterPro" id="IPR012910">
    <property type="entry name" value="Plug_dom"/>
</dbReference>
<keyword evidence="2" id="KW-0813">Transport</keyword>
<evidence type="ECO:0000256" key="3">
    <source>
        <dbReference type="ARBA" id="ARBA00022452"/>
    </source>
</evidence>
<dbReference type="AlphaFoldDB" id="A0AAE3EVS6"/>
<dbReference type="InterPro" id="IPR041700">
    <property type="entry name" value="OMP_b-brl_3"/>
</dbReference>
<keyword evidence="4" id="KW-0812">Transmembrane</keyword>
<feature type="signal peptide" evidence="9">
    <location>
        <begin position="1"/>
        <end position="18"/>
    </location>
</feature>
<feature type="domain" description="TonB-dependent receptor plug" evidence="10">
    <location>
        <begin position="148"/>
        <end position="225"/>
    </location>
</feature>
<sequence length="839" mass="95477">MKHLLLLALILTTTLTFAQRPQGNKKEPIKITGTVLDKDSNEPLEYATLVLQSVADPEKITGGITDESGKFNVEAAPGRYHMRIEYISYKTHQLPDQNLTSDTDLGTVKLTLDVAQLKGVEVVGQKTTVELHLDKKVYNVGTDMTVKGGSVTDVLDNVPSVTVDVEGNISLRGNESVRILINGKPSALSGLNPDALRQLPADAIEKVEVISNPSARYDAEGTAGIINIVLKQNKTVGLNGSLSVYAGHPDNYGAEVNLNLRNENFNLFTNTSYRYRNAPGNAKFEQQNYGPSGGIVSYQNEIRDYQRQQDGFNTNFGFEYFLSETSSITNSFVYRNSGGTNTIDVDFYNFDANYDPTIQRNRFTTEDEDEENVQYSLNYEKRFNDDGHKLTFDYQYSSGSDIENSLIEEMVLSEVNPLPSEAIYNDEGQKTQMVQSDYVLPFGKDSIKSQFELGYRGTFNNYDTDYVYSVEQPNGEFVNDPNITNELLYKEYINAAYTQLGTKIKRFSVLAGLRMEATNIDINLLTTNKNTHKSYVDWFPSLFLGYEINDNDQFTVSYSRRLRRPWSRFINPFPSLSSNTNIFQGNPDLDPTYTNAFDLGYLKRWDKVTFNTSAYFNQSSGVFLFVARETGDFVEIENPDDPDNPVLVPVIIRSPINLADENRLGAEFTTTYTPKTNWRLTWNLNLYQQSLRGDYTYTNYLDDEITQNFDSDYFSWFTRLSAKIPLPAKIDFQTNVFYRGRRIDAQNINKGALNTSLAFSKDILKEKATLSLNVSDLFNSRKRRTETRTENVYTYSEFQWRERQINLTFLYRFNQKKSQRGENNQREGGGGGEDMNFEG</sequence>
<evidence type="ECO:0000256" key="1">
    <source>
        <dbReference type="ARBA" id="ARBA00004571"/>
    </source>
</evidence>
<dbReference type="InterPro" id="IPR036942">
    <property type="entry name" value="Beta-barrel_TonB_sf"/>
</dbReference>
<keyword evidence="6" id="KW-0472">Membrane</keyword>
<feature type="region of interest" description="Disordered" evidence="8">
    <location>
        <begin position="818"/>
        <end position="839"/>
    </location>
</feature>
<feature type="domain" description="Outer membrane protein beta-barrel" evidence="11">
    <location>
        <begin position="381"/>
        <end position="811"/>
    </location>
</feature>
<evidence type="ECO:0000259" key="11">
    <source>
        <dbReference type="Pfam" id="PF14905"/>
    </source>
</evidence>
<dbReference type="Proteomes" id="UP001200642">
    <property type="component" value="Unassembled WGS sequence"/>
</dbReference>
<dbReference type="InterPro" id="IPR008969">
    <property type="entry name" value="CarboxyPept-like_regulatory"/>
</dbReference>